<accession>M1M121</accession>
<keyword evidence="6 13" id="KW-0441">Lipid A biosynthesis</keyword>
<protein>
    <recommendedName>
        <fullName evidence="4 13">Tetraacyldisaccharide 4'-kinase</fullName>
        <ecNumber evidence="3 13">2.7.1.130</ecNumber>
    </recommendedName>
    <alternativeName>
        <fullName evidence="12 13">Lipid A 4'-kinase</fullName>
    </alternativeName>
</protein>
<evidence type="ECO:0000256" key="4">
    <source>
        <dbReference type="ARBA" id="ARBA00016436"/>
    </source>
</evidence>
<comment type="pathway">
    <text evidence="2 13">Glycolipid biosynthesis; lipid IV(A) biosynthesis; lipid IV(A) from (3R)-3-hydroxytetradecanoyl-[acyl-carrier-protein] and UDP-N-acetyl-alpha-D-glucosamine: step 6/6.</text>
</comment>
<evidence type="ECO:0000256" key="1">
    <source>
        <dbReference type="ARBA" id="ARBA00002274"/>
    </source>
</evidence>
<keyword evidence="11 13" id="KW-0443">Lipid metabolism</keyword>
<evidence type="ECO:0000313" key="15">
    <source>
        <dbReference type="EMBL" id="AGF48994.1"/>
    </source>
</evidence>
<dbReference type="EC" id="2.7.1.130" evidence="3 13"/>
<keyword evidence="14" id="KW-0812">Transmembrane</keyword>
<dbReference type="AlphaFoldDB" id="M1M121"/>
<reference evidence="15 16" key="1">
    <citation type="journal article" date="2013" name="Genome Biol. Evol.">
        <title>Genome evolution and phylogenomic analysis of candidatus kinetoplastibacterium, the betaproteobacterial endosymbionts of strigomonas and angomonas.</title>
        <authorList>
            <person name="Alves J.M."/>
            <person name="Serrano M.G."/>
            <person name="Maia da Silva F."/>
            <person name="Voegtly L.J."/>
            <person name="Matveyev A.V."/>
            <person name="Teixeira M.M."/>
            <person name="Camargo E.P."/>
            <person name="Buck G.A."/>
        </authorList>
    </citation>
    <scope>NUCLEOTIDE SEQUENCE [LARGE SCALE GENOMIC DNA]</scope>
    <source>
        <strain evidence="15 16">TCC219</strain>
    </source>
</reference>
<evidence type="ECO:0000256" key="14">
    <source>
        <dbReference type="SAM" id="Phobius"/>
    </source>
</evidence>
<evidence type="ECO:0000256" key="5">
    <source>
        <dbReference type="ARBA" id="ARBA00022516"/>
    </source>
</evidence>
<keyword evidence="16" id="KW-1185">Reference proteome</keyword>
<dbReference type="Proteomes" id="UP000011658">
    <property type="component" value="Chromosome"/>
</dbReference>
<comment type="function">
    <text evidence="1 13">Transfers the gamma-phosphate of ATP to the 4'-position of a tetraacyldisaccharide 1-phosphate intermediate (termed DS-1-P) to form tetraacyldisaccharide 1,4'-bis-phosphate (lipid IVA).</text>
</comment>
<dbReference type="GO" id="GO:0005524">
    <property type="term" value="F:ATP binding"/>
    <property type="evidence" value="ECO:0007669"/>
    <property type="project" value="UniProtKB-UniRule"/>
</dbReference>
<dbReference type="HAMAP" id="MF_00409">
    <property type="entry name" value="LpxK"/>
    <property type="match status" value="1"/>
</dbReference>
<evidence type="ECO:0000256" key="6">
    <source>
        <dbReference type="ARBA" id="ARBA00022556"/>
    </source>
</evidence>
<keyword evidence="14" id="KW-0472">Membrane</keyword>
<dbReference type="InterPro" id="IPR003758">
    <property type="entry name" value="LpxK"/>
</dbReference>
<dbReference type="SUPFAM" id="SSF52540">
    <property type="entry name" value="P-loop containing nucleoside triphosphate hydrolases"/>
    <property type="match status" value="1"/>
</dbReference>
<dbReference type="GO" id="GO:0009244">
    <property type="term" value="P:lipopolysaccharide core region biosynthetic process"/>
    <property type="evidence" value="ECO:0007669"/>
    <property type="project" value="TreeGrafter"/>
</dbReference>
<keyword evidence="7 13" id="KW-0808">Transferase</keyword>
<proteinExistence type="inferred from homology"/>
<keyword evidence="9 13" id="KW-0418">Kinase</keyword>
<dbReference type="GO" id="GO:0009029">
    <property type="term" value="F:lipid-A 4'-kinase activity"/>
    <property type="evidence" value="ECO:0007669"/>
    <property type="project" value="UniProtKB-UniRule"/>
</dbReference>
<dbReference type="GO" id="GO:0005886">
    <property type="term" value="C:plasma membrane"/>
    <property type="evidence" value="ECO:0007669"/>
    <property type="project" value="TreeGrafter"/>
</dbReference>
<dbReference type="PANTHER" id="PTHR42724">
    <property type="entry name" value="TETRAACYLDISACCHARIDE 4'-KINASE"/>
    <property type="match status" value="1"/>
</dbReference>
<evidence type="ECO:0000256" key="9">
    <source>
        <dbReference type="ARBA" id="ARBA00022777"/>
    </source>
</evidence>
<keyword evidence="14" id="KW-1133">Transmembrane helix</keyword>
<organism evidence="15 16">
    <name type="scientific">Candidatus Kinetoplastidibacterium galati TCC219</name>
    <dbReference type="NCBI Taxonomy" id="1208921"/>
    <lineage>
        <taxon>Bacteria</taxon>
        <taxon>Pseudomonadati</taxon>
        <taxon>Pseudomonadota</taxon>
        <taxon>Betaproteobacteria</taxon>
        <taxon>Candidatus Kinetoplastidibacterium</taxon>
    </lineage>
</organism>
<dbReference type="Pfam" id="PF02606">
    <property type="entry name" value="LpxK"/>
    <property type="match status" value="1"/>
</dbReference>
<name>M1M121_9PROT</name>
<dbReference type="eggNOG" id="COG1663">
    <property type="taxonomic scope" value="Bacteria"/>
</dbReference>
<dbReference type="PATRIC" id="fig|1208921.3.peg.273"/>
<evidence type="ECO:0000256" key="10">
    <source>
        <dbReference type="ARBA" id="ARBA00022840"/>
    </source>
</evidence>
<comment type="catalytic activity">
    <reaction evidence="13">
        <text>a lipid A disaccharide + ATP = a lipid IVA + ADP + H(+)</text>
        <dbReference type="Rhea" id="RHEA:67840"/>
        <dbReference type="ChEBI" id="CHEBI:15378"/>
        <dbReference type="ChEBI" id="CHEBI:30616"/>
        <dbReference type="ChEBI" id="CHEBI:176343"/>
        <dbReference type="ChEBI" id="CHEBI:176425"/>
        <dbReference type="ChEBI" id="CHEBI:456216"/>
        <dbReference type="EC" id="2.7.1.130"/>
    </reaction>
</comment>
<feature type="transmembrane region" description="Helical" evidence="14">
    <location>
        <begin position="23"/>
        <end position="41"/>
    </location>
</feature>
<evidence type="ECO:0000256" key="2">
    <source>
        <dbReference type="ARBA" id="ARBA00004870"/>
    </source>
</evidence>
<comment type="similarity">
    <text evidence="13">Belongs to the LpxK family.</text>
</comment>
<keyword evidence="5 13" id="KW-0444">Lipid biosynthesis</keyword>
<dbReference type="GO" id="GO:0009245">
    <property type="term" value="P:lipid A biosynthetic process"/>
    <property type="evidence" value="ECO:0007669"/>
    <property type="project" value="UniProtKB-UniRule"/>
</dbReference>
<dbReference type="HOGENOM" id="CLU_038816_2_0_4"/>
<evidence type="ECO:0000313" key="16">
    <source>
        <dbReference type="Proteomes" id="UP000011658"/>
    </source>
</evidence>
<evidence type="ECO:0000256" key="8">
    <source>
        <dbReference type="ARBA" id="ARBA00022741"/>
    </source>
</evidence>
<keyword evidence="8 13" id="KW-0547">Nucleotide-binding</keyword>
<keyword evidence="10 13" id="KW-0067">ATP-binding</keyword>
<dbReference type="STRING" id="1208921.ST1E_0588"/>
<dbReference type="KEGG" id="kga:ST1E_0588"/>
<evidence type="ECO:0000256" key="7">
    <source>
        <dbReference type="ARBA" id="ARBA00022679"/>
    </source>
</evidence>
<dbReference type="EMBL" id="CP003806">
    <property type="protein sequence ID" value="AGF48994.1"/>
    <property type="molecule type" value="Genomic_DNA"/>
</dbReference>
<dbReference type="NCBIfam" id="TIGR00682">
    <property type="entry name" value="lpxK"/>
    <property type="match status" value="1"/>
</dbReference>
<dbReference type="PANTHER" id="PTHR42724:SF1">
    <property type="entry name" value="TETRAACYLDISACCHARIDE 4'-KINASE, MITOCHONDRIAL-RELATED"/>
    <property type="match status" value="1"/>
</dbReference>
<evidence type="ECO:0000256" key="3">
    <source>
        <dbReference type="ARBA" id="ARBA00012071"/>
    </source>
</evidence>
<gene>
    <name evidence="13" type="primary">lpxK</name>
    <name evidence="15" type="ORF">ST1E_0588</name>
</gene>
<dbReference type="RefSeq" id="WP_015389479.1">
    <property type="nucleotide sequence ID" value="NC_020284.1"/>
</dbReference>
<evidence type="ECO:0000256" key="13">
    <source>
        <dbReference type="HAMAP-Rule" id="MF_00409"/>
    </source>
</evidence>
<feature type="binding site" evidence="13">
    <location>
        <begin position="63"/>
        <end position="70"/>
    </location>
    <ligand>
        <name>ATP</name>
        <dbReference type="ChEBI" id="CHEBI:30616"/>
    </ligand>
</feature>
<dbReference type="InterPro" id="IPR027417">
    <property type="entry name" value="P-loop_NTPase"/>
</dbReference>
<evidence type="ECO:0000256" key="12">
    <source>
        <dbReference type="ARBA" id="ARBA00029757"/>
    </source>
</evidence>
<evidence type="ECO:0000256" key="11">
    <source>
        <dbReference type="ARBA" id="ARBA00023098"/>
    </source>
</evidence>
<dbReference type="UniPathway" id="UPA00359">
    <property type="reaction ID" value="UER00482"/>
</dbReference>
<sequence length="358" mass="40843">MNYNKVNEYIHKQWMRKGLLSNILYPISQTIKFLLFIKNYLYKSKILKVFRARIPIIVVGNIYIGGTGKTPVVISITKELKAKGWNPGIISRGYGVRIGNTAKVGYKDVDYSEFGDEPTLITKKTGAPISVHPKRCIAIKSLLHNFPNIDIIISDDGLQHSSMERDFEIIVQDNRGIGNGRLIPSGPLRDSVLRLDQVDLIVSNRINCKEMINKSICLEKSKPYHIDMYLRPEFAFNISGLKNNRPISYFNRNNYHRKIVAISGIGNNERFIKTLNDCMIYPSSHIKLMDHCKLNNFSFCDISADAILITSKDAVKYSGSKDPRIWEISVAAEFSDKDFFSYLSNQMHQASMKLKDHL</sequence>